<evidence type="ECO:0000256" key="6">
    <source>
        <dbReference type="ARBA" id="ARBA00023180"/>
    </source>
</evidence>
<evidence type="ECO:0000256" key="7">
    <source>
        <dbReference type="SAM" id="SignalP"/>
    </source>
</evidence>
<keyword evidence="2" id="KW-0964">Secreted</keyword>
<name>A0A1U8DNU9_ALLSI</name>
<dbReference type="GeneID" id="102378080"/>
<protein>
    <submittedName>
        <fullName evidence="11 12">Antimicrobial Peptide NK-lysin-like</fullName>
    </submittedName>
</protein>
<keyword evidence="10" id="KW-1185">Reference proteome</keyword>
<dbReference type="SMART" id="SM00741">
    <property type="entry name" value="SapB"/>
    <property type="match status" value="1"/>
</dbReference>
<dbReference type="KEGG" id="asn:102378080"/>
<keyword evidence="6" id="KW-0325">Glycoprotein</keyword>
<dbReference type="SUPFAM" id="SSF47862">
    <property type="entry name" value="Saposin"/>
    <property type="match status" value="1"/>
</dbReference>
<dbReference type="Pfam" id="PF02199">
    <property type="entry name" value="SapA"/>
    <property type="match status" value="1"/>
</dbReference>
<evidence type="ECO:0000313" key="16">
    <source>
        <dbReference type="RefSeq" id="XP_025068587.1"/>
    </source>
</evidence>
<feature type="domain" description="Saposin B-type" evidence="8">
    <location>
        <begin position="68"/>
        <end position="149"/>
    </location>
</feature>
<dbReference type="InterPro" id="IPR051428">
    <property type="entry name" value="Sphingo_Act-Surfact_Prot"/>
</dbReference>
<evidence type="ECO:0000259" key="9">
    <source>
        <dbReference type="PROSITE" id="PS51110"/>
    </source>
</evidence>
<evidence type="ECO:0000313" key="12">
    <source>
        <dbReference type="RefSeq" id="XP_006031269.1"/>
    </source>
</evidence>
<feature type="signal peptide" evidence="7">
    <location>
        <begin position="1"/>
        <end position="18"/>
    </location>
</feature>
<dbReference type="RefSeq" id="XP_025068587.1">
    <property type="nucleotide sequence ID" value="XM_025212802.1"/>
</dbReference>
<dbReference type="InterPro" id="IPR007856">
    <property type="entry name" value="SapB_1"/>
</dbReference>
<organism evidence="10 13">
    <name type="scientific">Alligator sinensis</name>
    <name type="common">Chinese alligator</name>
    <dbReference type="NCBI Taxonomy" id="38654"/>
    <lineage>
        <taxon>Eukaryota</taxon>
        <taxon>Metazoa</taxon>
        <taxon>Chordata</taxon>
        <taxon>Craniata</taxon>
        <taxon>Vertebrata</taxon>
        <taxon>Euteleostomi</taxon>
        <taxon>Archelosauria</taxon>
        <taxon>Archosauria</taxon>
        <taxon>Crocodylia</taxon>
        <taxon>Alligatoridae</taxon>
        <taxon>Alligatorinae</taxon>
        <taxon>Alligator</taxon>
    </lineage>
</organism>
<dbReference type="RefSeq" id="XP_006031268.1">
    <property type="nucleotide sequence ID" value="XM_006031206.3"/>
</dbReference>
<dbReference type="Pfam" id="PF03489">
    <property type="entry name" value="SapB_2"/>
    <property type="match status" value="1"/>
</dbReference>
<dbReference type="GO" id="GO:0005764">
    <property type="term" value="C:lysosome"/>
    <property type="evidence" value="ECO:0007669"/>
    <property type="project" value="InterPro"/>
</dbReference>
<keyword evidence="5" id="KW-1015">Disulfide bond</keyword>
<dbReference type="InterPro" id="IPR008373">
    <property type="entry name" value="Saposin"/>
</dbReference>
<proteinExistence type="predicted"/>
<dbReference type="PRINTS" id="PR01797">
    <property type="entry name" value="SAPOSIN"/>
</dbReference>
<sequence length="156" mass="17441">MALALIVPLVLAVATALAQQDQFPQRCLQGPAYWCQDAETATECRKEQFCLSFWDTALDQLEEGALIPKIFCTTCTKVIRWLQSTVGEDADETTIEKAVKRVCRMLGKHLGRACTSLVKKYRDKIINAVQSDSDPQITCRKLRLCSGSQELLDDLS</sequence>
<gene>
    <name evidence="11 12 13 14 15 16 17" type="primary">LOC102378080</name>
</gene>
<dbReference type="RefSeq" id="XP_006031269.1">
    <property type="nucleotide sequence ID" value="XM_006031207.2"/>
</dbReference>
<dbReference type="STRING" id="38654.A0A1U8DNU9"/>
<dbReference type="InterPro" id="IPR003119">
    <property type="entry name" value="SAP_A"/>
</dbReference>
<reference evidence="11 12" key="1">
    <citation type="submission" date="2025-04" db="UniProtKB">
        <authorList>
            <consortium name="RefSeq"/>
        </authorList>
    </citation>
    <scope>IDENTIFICATION</scope>
</reference>
<dbReference type="PROSITE" id="PS50015">
    <property type="entry name" value="SAP_B"/>
    <property type="match status" value="1"/>
</dbReference>
<evidence type="ECO:0000256" key="3">
    <source>
        <dbReference type="ARBA" id="ARBA00022729"/>
    </source>
</evidence>
<dbReference type="PROSITE" id="PS51110">
    <property type="entry name" value="SAP_A"/>
    <property type="match status" value="1"/>
</dbReference>
<dbReference type="InterPro" id="IPR008139">
    <property type="entry name" value="SaposinB_dom"/>
</dbReference>
<comment type="subcellular location">
    <subcellularLocation>
        <location evidence="1">Secreted</location>
    </subcellularLocation>
</comment>
<dbReference type="SMART" id="SM00162">
    <property type="entry name" value="SAPA"/>
    <property type="match status" value="1"/>
</dbReference>
<dbReference type="Pfam" id="PF05184">
    <property type="entry name" value="SapB_1"/>
    <property type="match status" value="1"/>
</dbReference>
<dbReference type="GO" id="GO:0005576">
    <property type="term" value="C:extracellular region"/>
    <property type="evidence" value="ECO:0007669"/>
    <property type="project" value="UniProtKB-SubCell"/>
</dbReference>
<keyword evidence="4" id="KW-0677">Repeat</keyword>
<dbReference type="InterPro" id="IPR008138">
    <property type="entry name" value="SapB_2"/>
</dbReference>
<dbReference type="AlphaFoldDB" id="A0A1U8DNU9"/>
<evidence type="ECO:0000313" key="15">
    <source>
        <dbReference type="RefSeq" id="XP_014378922.1"/>
    </source>
</evidence>
<evidence type="ECO:0000256" key="1">
    <source>
        <dbReference type="ARBA" id="ARBA00004613"/>
    </source>
</evidence>
<dbReference type="RefSeq" id="XP_014378921.1">
    <property type="nucleotide sequence ID" value="XM_014523435.2"/>
</dbReference>
<dbReference type="PANTHER" id="PTHR11480">
    <property type="entry name" value="SAPOSIN-RELATED"/>
    <property type="match status" value="1"/>
</dbReference>
<evidence type="ECO:0000313" key="17">
    <source>
        <dbReference type="RefSeq" id="XP_025068588.1"/>
    </source>
</evidence>
<evidence type="ECO:0000313" key="10">
    <source>
        <dbReference type="Proteomes" id="UP000189705"/>
    </source>
</evidence>
<evidence type="ECO:0000256" key="4">
    <source>
        <dbReference type="ARBA" id="ARBA00022737"/>
    </source>
</evidence>
<evidence type="ECO:0000313" key="13">
    <source>
        <dbReference type="RefSeq" id="XP_014378920.1"/>
    </source>
</evidence>
<dbReference type="GO" id="GO:0016020">
    <property type="term" value="C:membrane"/>
    <property type="evidence" value="ECO:0007669"/>
    <property type="project" value="GOC"/>
</dbReference>
<keyword evidence="3 7" id="KW-0732">Signal</keyword>
<dbReference type="Gene3D" id="1.10.225.10">
    <property type="entry name" value="Saposin-like"/>
    <property type="match status" value="1"/>
</dbReference>
<feature type="domain" description="Saposin A-type" evidence="9">
    <location>
        <begin position="20"/>
        <end position="59"/>
    </location>
</feature>
<dbReference type="RefSeq" id="XP_014378922.1">
    <property type="nucleotide sequence ID" value="XM_014523436.2"/>
</dbReference>
<dbReference type="RefSeq" id="XP_025068588.1">
    <property type="nucleotide sequence ID" value="XM_025212803.1"/>
</dbReference>
<dbReference type="GO" id="GO:0006665">
    <property type="term" value="P:sphingolipid metabolic process"/>
    <property type="evidence" value="ECO:0007669"/>
    <property type="project" value="InterPro"/>
</dbReference>
<evidence type="ECO:0000313" key="14">
    <source>
        <dbReference type="RefSeq" id="XP_014378921.1"/>
    </source>
</evidence>
<dbReference type="InterPro" id="IPR011001">
    <property type="entry name" value="Saposin-like"/>
</dbReference>
<accession>A0A1U8DNU9</accession>
<evidence type="ECO:0000256" key="5">
    <source>
        <dbReference type="ARBA" id="ARBA00023157"/>
    </source>
</evidence>
<evidence type="ECO:0000256" key="2">
    <source>
        <dbReference type="ARBA" id="ARBA00022525"/>
    </source>
</evidence>
<dbReference type="Proteomes" id="UP000189705">
    <property type="component" value="Unplaced"/>
</dbReference>
<evidence type="ECO:0000259" key="8">
    <source>
        <dbReference type="PROSITE" id="PS50015"/>
    </source>
</evidence>
<dbReference type="RefSeq" id="XP_014378920.1">
    <property type="nucleotide sequence ID" value="XM_014523434.2"/>
</dbReference>
<evidence type="ECO:0000313" key="11">
    <source>
        <dbReference type="RefSeq" id="XP_006031268.1"/>
    </source>
</evidence>
<feature type="chain" id="PRO_5010815810" evidence="7">
    <location>
        <begin position="19"/>
        <end position="156"/>
    </location>
</feature>